<evidence type="ECO:0000313" key="4">
    <source>
        <dbReference type="Proteomes" id="UP000401081"/>
    </source>
</evidence>
<dbReference type="AlphaFoldDB" id="A0A485A8S3"/>
<dbReference type="GO" id="GO:0047570">
    <property type="term" value="F:3-oxoadipate enol-lactonase activity"/>
    <property type="evidence" value="ECO:0007669"/>
    <property type="project" value="UniProtKB-EC"/>
</dbReference>
<dbReference type="InterPro" id="IPR029058">
    <property type="entry name" value="AB_hydrolase_fold"/>
</dbReference>
<gene>
    <name evidence="3" type="primary">catD_1</name>
    <name evidence="3" type="ORF">NCTC12993_00687</name>
</gene>
<sequence length="89" mass="10209">MKIHYRLDGPEQAPVLVLSNSLGTTLSMWDAQIDELTKNFRVLRYDTHGHGQTRKREKVTLSQLAEDVITLLDHLNIPKAYFCVSRWGA</sequence>
<keyword evidence="4" id="KW-1185">Reference proteome</keyword>
<organism evidence="3 4">
    <name type="scientific">Kluyvera cryocrescens</name>
    <name type="common">Kluyvera citrophila</name>
    <dbReference type="NCBI Taxonomy" id="580"/>
    <lineage>
        <taxon>Bacteria</taxon>
        <taxon>Pseudomonadati</taxon>
        <taxon>Pseudomonadota</taxon>
        <taxon>Gammaproteobacteria</taxon>
        <taxon>Enterobacterales</taxon>
        <taxon>Enterobacteriaceae</taxon>
        <taxon>Kluyvera</taxon>
    </lineage>
</organism>
<name>A0A485A8S3_KLUCR</name>
<accession>A0A485A8S3</accession>
<dbReference type="Pfam" id="PF00561">
    <property type="entry name" value="Abhydrolase_1"/>
    <property type="match status" value="1"/>
</dbReference>
<reference evidence="3 4" key="1">
    <citation type="submission" date="2019-03" db="EMBL/GenBank/DDBJ databases">
        <authorList>
            <consortium name="Pathogen Informatics"/>
        </authorList>
    </citation>
    <scope>NUCLEOTIDE SEQUENCE [LARGE SCALE GENOMIC DNA]</scope>
    <source>
        <strain evidence="3 4">NCTC12993</strain>
    </source>
</reference>
<dbReference type="InterPro" id="IPR000073">
    <property type="entry name" value="AB_hydrolase_1"/>
</dbReference>
<protein>
    <submittedName>
        <fullName evidence="3">3-oxoadipate enol-lactonase 2</fullName>
        <ecNumber evidence="3">3.1.1.24</ecNumber>
    </submittedName>
</protein>
<dbReference type="SUPFAM" id="SSF53474">
    <property type="entry name" value="alpha/beta-Hydrolases"/>
    <property type="match status" value="1"/>
</dbReference>
<keyword evidence="3" id="KW-0378">Hydrolase</keyword>
<feature type="domain" description="AB hydrolase-1" evidence="2">
    <location>
        <begin position="14"/>
        <end position="81"/>
    </location>
</feature>
<dbReference type="EC" id="3.1.1.24" evidence="3"/>
<evidence type="ECO:0000256" key="1">
    <source>
        <dbReference type="ARBA" id="ARBA00008645"/>
    </source>
</evidence>
<evidence type="ECO:0000259" key="2">
    <source>
        <dbReference type="Pfam" id="PF00561"/>
    </source>
</evidence>
<dbReference type="Proteomes" id="UP000401081">
    <property type="component" value="Unassembled WGS sequence"/>
</dbReference>
<proteinExistence type="inferred from homology"/>
<comment type="similarity">
    <text evidence="1">Belongs to the AB hydrolase superfamily.</text>
</comment>
<dbReference type="PANTHER" id="PTHR43039">
    <property type="entry name" value="ESTERASE-RELATED"/>
    <property type="match status" value="1"/>
</dbReference>
<dbReference type="EMBL" id="CAADJD010000008">
    <property type="protein sequence ID" value="VFS57252.1"/>
    <property type="molecule type" value="Genomic_DNA"/>
</dbReference>
<dbReference type="Gene3D" id="3.40.50.1820">
    <property type="entry name" value="alpha/beta hydrolase"/>
    <property type="match status" value="1"/>
</dbReference>
<evidence type="ECO:0000313" key="3">
    <source>
        <dbReference type="EMBL" id="VFS57252.1"/>
    </source>
</evidence>